<dbReference type="GO" id="GO:0006511">
    <property type="term" value="P:ubiquitin-dependent protein catabolic process"/>
    <property type="evidence" value="ECO:0007669"/>
    <property type="project" value="UniProtKB-UniRule"/>
</dbReference>
<evidence type="ECO:0000313" key="10">
    <source>
        <dbReference type="EMBL" id="KAH7138301.1"/>
    </source>
</evidence>
<feature type="site" description="Important for enzyme activity" evidence="7">
    <location>
        <position position="299"/>
    </location>
</feature>
<feature type="compositionally biased region" description="Low complexity" evidence="8">
    <location>
        <begin position="1"/>
        <end position="22"/>
    </location>
</feature>
<dbReference type="FunFam" id="3.40.532.10:FF:000010">
    <property type="entry name" value="Ubiquitin carboxyl-terminal hydrolase"/>
    <property type="match status" value="1"/>
</dbReference>
<feature type="domain" description="UCH catalytic" evidence="9">
    <location>
        <begin position="110"/>
        <end position="346"/>
    </location>
</feature>
<dbReference type="GO" id="GO:0005737">
    <property type="term" value="C:cytoplasm"/>
    <property type="evidence" value="ECO:0007669"/>
    <property type="project" value="TreeGrafter"/>
</dbReference>
<evidence type="ECO:0000256" key="6">
    <source>
        <dbReference type="ARBA" id="ARBA00022807"/>
    </source>
</evidence>
<reference evidence="10" key="1">
    <citation type="journal article" date="2021" name="Nat. Commun.">
        <title>Genetic determinants of endophytism in the Arabidopsis root mycobiome.</title>
        <authorList>
            <person name="Mesny F."/>
            <person name="Miyauchi S."/>
            <person name="Thiergart T."/>
            <person name="Pickel B."/>
            <person name="Atanasova L."/>
            <person name="Karlsson M."/>
            <person name="Huettel B."/>
            <person name="Barry K.W."/>
            <person name="Haridas S."/>
            <person name="Chen C."/>
            <person name="Bauer D."/>
            <person name="Andreopoulos W."/>
            <person name="Pangilinan J."/>
            <person name="LaButti K."/>
            <person name="Riley R."/>
            <person name="Lipzen A."/>
            <person name="Clum A."/>
            <person name="Drula E."/>
            <person name="Henrissat B."/>
            <person name="Kohler A."/>
            <person name="Grigoriev I.V."/>
            <person name="Martin F.M."/>
            <person name="Hacquard S."/>
        </authorList>
    </citation>
    <scope>NUCLEOTIDE SEQUENCE</scope>
    <source>
        <strain evidence="10">MPI-CAGE-CH-0243</strain>
    </source>
</reference>
<dbReference type="AlphaFoldDB" id="A0A9P9IZX2"/>
<feature type="active site" description="Nucleophile" evidence="7">
    <location>
        <position position="191"/>
    </location>
</feature>
<comment type="caution">
    <text evidence="10">The sequence shown here is derived from an EMBL/GenBank/DDBJ whole genome shotgun (WGS) entry which is preliminary data.</text>
</comment>
<evidence type="ECO:0000256" key="4">
    <source>
        <dbReference type="ARBA" id="ARBA00022786"/>
    </source>
</evidence>
<protein>
    <recommendedName>
        <fullName evidence="2 7">ubiquitinyl hydrolase 1</fullName>
        <ecNumber evidence="2 7">3.4.19.12</ecNumber>
    </recommendedName>
</protein>
<sequence length="492" mass="54458">MVKKAASSSARKSKPVANANGKAKAKAKAVAELSPNELDTNGSSVPDFPDVSNTSPKKRAYPDELPEDTSNKKSKSASGTPERDGPTKEKRFPSPPQEPANAIDKENWQGFCDIESDPDYFSVMVREMGVNGVVVREVFGLNPDTLNFTLPQPIYGLILLYRYREGPEADQEDKCPENVWFANQLPAQNSCATLAMINILMNAPNVNIGENLNEFKKFTADLKPFHRGEALASFKFVKRIHNSFAKKMDMLESDTNLALKAQKNVKGRRNSQGSDSSIEDNAHHFVAFLPVDGEVWKLDGYDCNPTAIGDLNAAPEQDWLQIAASKITEVMTSAGDGDYTVLALCKSPVARLRQEMSESWVTYQLVESCLGSLSPDWRTQTSVEDSAPCSPNILQSLGVEGKQIDATCVPVDTKRVIEGQDEAGLLARREVLSAEQRMLQSDILEQMEVESAENMKATERRWDYGPAIKVWLERLAANGYLEENLARFMPKK</sequence>
<dbReference type="PROSITE" id="PS52048">
    <property type="entry name" value="UCH_DOMAIN"/>
    <property type="match status" value="1"/>
</dbReference>
<dbReference type="Pfam" id="PF01088">
    <property type="entry name" value="Peptidase_C12"/>
    <property type="match status" value="1"/>
</dbReference>
<evidence type="ECO:0000259" key="9">
    <source>
        <dbReference type="PROSITE" id="PS52048"/>
    </source>
</evidence>
<dbReference type="InterPro" id="IPR001578">
    <property type="entry name" value="Peptidase_C12_UCH"/>
</dbReference>
<keyword evidence="5 7" id="KW-0378">Hydrolase</keyword>
<accession>A0A9P9IZX2</accession>
<name>A0A9P9IZX2_9PLEO</name>
<dbReference type="PANTHER" id="PTHR10589:SF29">
    <property type="entry name" value="UBIQUITIN CARBOXYL-TERMINAL HYDROLASE"/>
    <property type="match status" value="1"/>
</dbReference>
<feature type="active site" description="Proton donor" evidence="7">
    <location>
        <position position="284"/>
    </location>
</feature>
<dbReference type="OrthoDB" id="1924260at2759"/>
<dbReference type="Gene3D" id="3.40.532.10">
    <property type="entry name" value="Peptidase C12, ubiquitin carboxyl-terminal hydrolase"/>
    <property type="match status" value="1"/>
</dbReference>
<evidence type="ECO:0000256" key="8">
    <source>
        <dbReference type="SAM" id="MobiDB-lite"/>
    </source>
</evidence>
<dbReference type="PANTHER" id="PTHR10589">
    <property type="entry name" value="UBIQUITIN CARBOXYL-TERMINAL HYDROLASE"/>
    <property type="match status" value="1"/>
</dbReference>
<evidence type="ECO:0000256" key="7">
    <source>
        <dbReference type="PROSITE-ProRule" id="PRU01393"/>
    </source>
</evidence>
<comment type="similarity">
    <text evidence="7">Belongs to the peptidase C12 family.</text>
</comment>
<evidence type="ECO:0000256" key="2">
    <source>
        <dbReference type="ARBA" id="ARBA00012759"/>
    </source>
</evidence>
<dbReference type="SUPFAM" id="SSF54001">
    <property type="entry name" value="Cysteine proteinases"/>
    <property type="match status" value="1"/>
</dbReference>
<proteinExistence type="inferred from homology"/>
<gene>
    <name evidence="10" type="ORF">B0J11DRAFT_12060</name>
</gene>
<keyword evidence="11" id="KW-1185">Reference proteome</keyword>
<feature type="compositionally biased region" description="Basic and acidic residues" evidence="8">
    <location>
        <begin position="81"/>
        <end position="92"/>
    </location>
</feature>
<dbReference type="EC" id="3.4.19.12" evidence="2 7"/>
<evidence type="ECO:0000313" key="11">
    <source>
        <dbReference type="Proteomes" id="UP000700596"/>
    </source>
</evidence>
<evidence type="ECO:0000256" key="1">
    <source>
        <dbReference type="ARBA" id="ARBA00000707"/>
    </source>
</evidence>
<feature type="region of interest" description="Disordered" evidence="8">
    <location>
        <begin position="1"/>
        <end position="106"/>
    </location>
</feature>
<keyword evidence="3 7" id="KW-0645">Protease</keyword>
<dbReference type="GO" id="GO:0004843">
    <property type="term" value="F:cysteine-type deubiquitinase activity"/>
    <property type="evidence" value="ECO:0007669"/>
    <property type="project" value="UniProtKB-UniRule"/>
</dbReference>
<keyword evidence="4 7" id="KW-0833">Ubl conjugation pathway</keyword>
<dbReference type="Proteomes" id="UP000700596">
    <property type="component" value="Unassembled WGS sequence"/>
</dbReference>
<feature type="site" description="Transition state stabilizer" evidence="7">
    <location>
        <position position="184"/>
    </location>
</feature>
<dbReference type="GO" id="GO:0016579">
    <property type="term" value="P:protein deubiquitination"/>
    <property type="evidence" value="ECO:0007669"/>
    <property type="project" value="TreeGrafter"/>
</dbReference>
<keyword evidence="6 7" id="KW-0788">Thiol protease</keyword>
<dbReference type="InterPro" id="IPR036959">
    <property type="entry name" value="Peptidase_C12_UCH_sf"/>
</dbReference>
<evidence type="ECO:0000256" key="3">
    <source>
        <dbReference type="ARBA" id="ARBA00022670"/>
    </source>
</evidence>
<dbReference type="InterPro" id="IPR038765">
    <property type="entry name" value="Papain-like_cys_pep_sf"/>
</dbReference>
<comment type="catalytic activity">
    <reaction evidence="1 7">
        <text>Thiol-dependent hydrolysis of ester, thioester, amide, peptide and isopeptide bonds formed by the C-terminal Gly of ubiquitin (a 76-residue protein attached to proteins as an intracellular targeting signal).</text>
        <dbReference type="EC" id="3.4.19.12"/>
    </reaction>
</comment>
<dbReference type="EMBL" id="JAGMWT010000001">
    <property type="protein sequence ID" value="KAH7138301.1"/>
    <property type="molecule type" value="Genomic_DNA"/>
</dbReference>
<organism evidence="10 11">
    <name type="scientific">Dendryphion nanum</name>
    <dbReference type="NCBI Taxonomy" id="256645"/>
    <lineage>
        <taxon>Eukaryota</taxon>
        <taxon>Fungi</taxon>
        <taxon>Dikarya</taxon>
        <taxon>Ascomycota</taxon>
        <taxon>Pezizomycotina</taxon>
        <taxon>Dothideomycetes</taxon>
        <taxon>Pleosporomycetidae</taxon>
        <taxon>Pleosporales</taxon>
        <taxon>Torulaceae</taxon>
        <taxon>Dendryphion</taxon>
    </lineage>
</organism>
<evidence type="ECO:0000256" key="5">
    <source>
        <dbReference type="ARBA" id="ARBA00022801"/>
    </source>
</evidence>